<proteinExistence type="predicted"/>
<evidence type="ECO:0000313" key="3">
    <source>
        <dbReference type="Proteomes" id="UP000287188"/>
    </source>
</evidence>
<dbReference type="AlphaFoldDB" id="A0A402ANW6"/>
<feature type="domain" description="Bacterial bifunctional deaminase-reductase C-terminal" evidence="1">
    <location>
        <begin position="2"/>
        <end position="181"/>
    </location>
</feature>
<dbReference type="Proteomes" id="UP000287188">
    <property type="component" value="Unassembled WGS sequence"/>
</dbReference>
<dbReference type="EMBL" id="BIFS01000001">
    <property type="protein sequence ID" value="GCE20853.1"/>
    <property type="molecule type" value="Genomic_DNA"/>
</dbReference>
<dbReference type="PANTHER" id="PTHR38011">
    <property type="entry name" value="DIHYDROFOLATE REDUCTASE FAMILY PROTEIN (AFU_ORTHOLOGUE AFUA_8G06820)"/>
    <property type="match status" value="1"/>
</dbReference>
<name>A0A402ANW6_9CHLR</name>
<dbReference type="GO" id="GO:0008703">
    <property type="term" value="F:5-amino-6-(5-phosphoribosylamino)uracil reductase activity"/>
    <property type="evidence" value="ECO:0007669"/>
    <property type="project" value="InterPro"/>
</dbReference>
<sequence>MRKVISFMHVSLDGFTTGPNGELEWAIVDEELNPYVDGLFRNVDTALYGRVTYLLMQSYWPTVLTDPDASPRDLAHAHWVENTSKIVFSKTLSRVEWKNSRLVKDQIAEEIASLKQQPGRDLMIFGSPRLTHTFIHLGLIDEYRLFLNPIVLGGGIPLFQDIKDWTKLNLLEAKAFQSGVVGLHYQAIRP</sequence>
<evidence type="ECO:0000259" key="1">
    <source>
        <dbReference type="Pfam" id="PF01872"/>
    </source>
</evidence>
<evidence type="ECO:0000313" key="2">
    <source>
        <dbReference type="EMBL" id="GCE20853.1"/>
    </source>
</evidence>
<dbReference type="InterPro" id="IPR024072">
    <property type="entry name" value="DHFR-like_dom_sf"/>
</dbReference>
<dbReference type="GO" id="GO:0009231">
    <property type="term" value="P:riboflavin biosynthetic process"/>
    <property type="evidence" value="ECO:0007669"/>
    <property type="project" value="InterPro"/>
</dbReference>
<keyword evidence="3" id="KW-1185">Reference proteome</keyword>
<dbReference type="Gene3D" id="3.40.430.10">
    <property type="entry name" value="Dihydrofolate Reductase, subunit A"/>
    <property type="match status" value="1"/>
</dbReference>
<gene>
    <name evidence="2" type="ORF">KDK_46530</name>
</gene>
<dbReference type="Pfam" id="PF01872">
    <property type="entry name" value="RibD_C"/>
    <property type="match status" value="1"/>
</dbReference>
<dbReference type="SUPFAM" id="SSF53597">
    <property type="entry name" value="Dihydrofolate reductase-like"/>
    <property type="match status" value="1"/>
</dbReference>
<dbReference type="RefSeq" id="WP_126552448.1">
    <property type="nucleotide sequence ID" value="NZ_BIFS01000001.1"/>
</dbReference>
<protein>
    <recommendedName>
        <fullName evidence="1">Bacterial bifunctional deaminase-reductase C-terminal domain-containing protein</fullName>
    </recommendedName>
</protein>
<dbReference type="InterPro" id="IPR002734">
    <property type="entry name" value="RibDG_C"/>
</dbReference>
<dbReference type="InterPro" id="IPR050765">
    <property type="entry name" value="Riboflavin_Biosynth_HTPR"/>
</dbReference>
<comment type="caution">
    <text evidence="2">The sequence shown here is derived from an EMBL/GenBank/DDBJ whole genome shotgun (WGS) entry which is preliminary data.</text>
</comment>
<dbReference type="PANTHER" id="PTHR38011:SF11">
    <property type="entry name" value="2,5-DIAMINO-6-RIBOSYLAMINO-4(3H)-PYRIMIDINONE 5'-PHOSPHATE REDUCTASE"/>
    <property type="match status" value="1"/>
</dbReference>
<reference evidence="3" key="1">
    <citation type="submission" date="2018-12" db="EMBL/GenBank/DDBJ databases">
        <title>Tengunoibacter tsumagoiensis gen. nov., sp. nov., Dictyobacter kobayashii sp. nov., D. alpinus sp. nov., and D. joshuensis sp. nov. and description of Dictyobacteraceae fam. nov. within the order Ktedonobacterales isolated from Tengu-no-mugimeshi.</title>
        <authorList>
            <person name="Wang C.M."/>
            <person name="Zheng Y."/>
            <person name="Sakai Y."/>
            <person name="Toyoda A."/>
            <person name="Minakuchi Y."/>
            <person name="Abe K."/>
            <person name="Yokota A."/>
            <person name="Yabe S."/>
        </authorList>
    </citation>
    <scope>NUCLEOTIDE SEQUENCE [LARGE SCALE GENOMIC DNA]</scope>
    <source>
        <strain evidence="3">Uno11</strain>
    </source>
</reference>
<accession>A0A402ANW6</accession>
<dbReference type="OrthoDB" id="195113at2"/>
<organism evidence="2 3">
    <name type="scientific">Dictyobacter kobayashii</name>
    <dbReference type="NCBI Taxonomy" id="2014872"/>
    <lineage>
        <taxon>Bacteria</taxon>
        <taxon>Bacillati</taxon>
        <taxon>Chloroflexota</taxon>
        <taxon>Ktedonobacteria</taxon>
        <taxon>Ktedonobacterales</taxon>
        <taxon>Dictyobacteraceae</taxon>
        <taxon>Dictyobacter</taxon>
    </lineage>
</organism>